<feature type="transmembrane region" description="Helical" evidence="1">
    <location>
        <begin position="19"/>
        <end position="38"/>
    </location>
</feature>
<evidence type="ECO:0000313" key="2">
    <source>
        <dbReference type="EMBL" id="QJA46299.1"/>
    </source>
</evidence>
<keyword evidence="1" id="KW-0812">Transmembrane</keyword>
<name>A0A6H1ZFQ8_9ZZZZ</name>
<accession>A0A6H1ZFQ8</accession>
<evidence type="ECO:0000256" key="1">
    <source>
        <dbReference type="SAM" id="Phobius"/>
    </source>
</evidence>
<proteinExistence type="predicted"/>
<protein>
    <submittedName>
        <fullName evidence="2">Uncharacterized protein</fullName>
    </submittedName>
</protein>
<dbReference type="EMBL" id="MT144007">
    <property type="protein sequence ID" value="QJA46299.1"/>
    <property type="molecule type" value="Genomic_DNA"/>
</dbReference>
<dbReference type="AlphaFoldDB" id="A0A6H1ZFQ8"/>
<gene>
    <name evidence="2" type="ORF">TM448A00373_0006</name>
    <name evidence="3" type="ORF">TM448B00195_0043</name>
</gene>
<sequence>MQTACSFDKDTLIKIGKGALIAASGAAALYILNILGTIQLDSPLFASFMVWFIPVATNTIKEWIKGNS</sequence>
<organism evidence="2">
    <name type="scientific">viral metagenome</name>
    <dbReference type="NCBI Taxonomy" id="1070528"/>
    <lineage>
        <taxon>unclassified sequences</taxon>
        <taxon>metagenomes</taxon>
        <taxon>organismal metagenomes</taxon>
    </lineage>
</organism>
<keyword evidence="1" id="KW-1133">Transmembrane helix</keyword>
<keyword evidence="1" id="KW-0472">Membrane</keyword>
<evidence type="ECO:0000313" key="3">
    <source>
        <dbReference type="EMBL" id="QJH94203.1"/>
    </source>
</evidence>
<dbReference type="EMBL" id="MT144597">
    <property type="protein sequence ID" value="QJH94203.1"/>
    <property type="molecule type" value="Genomic_DNA"/>
</dbReference>
<reference evidence="2" key="1">
    <citation type="submission" date="2020-03" db="EMBL/GenBank/DDBJ databases">
        <title>The deep terrestrial virosphere.</title>
        <authorList>
            <person name="Holmfeldt K."/>
            <person name="Nilsson E."/>
            <person name="Simone D."/>
            <person name="Lopez-Fernandez M."/>
            <person name="Wu X."/>
            <person name="de Brujin I."/>
            <person name="Lundin D."/>
            <person name="Andersson A."/>
            <person name="Bertilsson S."/>
            <person name="Dopson M."/>
        </authorList>
    </citation>
    <scope>NUCLEOTIDE SEQUENCE</scope>
    <source>
        <strain evidence="2">TM448A00373</strain>
        <strain evidence="3">TM448B00195</strain>
    </source>
</reference>